<gene>
    <name evidence="2" type="ORF">GCM10008938_20650</name>
</gene>
<dbReference type="Proteomes" id="UP000632222">
    <property type="component" value="Unassembled WGS sequence"/>
</dbReference>
<dbReference type="Gene3D" id="3.40.190.10">
    <property type="entry name" value="Periplasmic binding protein-like II"/>
    <property type="match status" value="2"/>
</dbReference>
<evidence type="ECO:0000313" key="3">
    <source>
        <dbReference type="Proteomes" id="UP000632222"/>
    </source>
</evidence>
<sequence>MPNEVLNPLLNPVLNRMLKILALVCLMSTSAFALRVAGLKPWAGTAEYVSMGALDAQKEVFSGRADVALVRTPMKTPKGAGKALFYPVSVFPVVVAYNLPVDLTLTLEEVCDVFSGRILEWSSLRPDLPRLPIFSVVRLEPNSASWVLSQTCMGINARFKKIGMKSNWQAESTLKVKTLQEQQKAMGQTGTFSIFVPENLPEGLRTAKLKSWDLDLGPENLGYGYAANPEEEPFAGPFQPLPPVNEVQVYPLRGVVWAMVMQEQAYRNRSKEQARELRDLLYSLSITAGPGQALMPQEWVKVPRLYYNGKPFW</sequence>
<dbReference type="EMBL" id="BMOD01000006">
    <property type="protein sequence ID" value="GGJ34359.1"/>
    <property type="molecule type" value="Genomic_DNA"/>
</dbReference>
<proteinExistence type="predicted"/>
<protein>
    <recommendedName>
        <fullName evidence="1">PBP domain-containing protein</fullName>
    </recommendedName>
</protein>
<reference evidence="3" key="1">
    <citation type="journal article" date="2019" name="Int. J. Syst. Evol. Microbiol.">
        <title>The Global Catalogue of Microorganisms (GCM) 10K type strain sequencing project: providing services to taxonomists for standard genome sequencing and annotation.</title>
        <authorList>
            <consortium name="The Broad Institute Genomics Platform"/>
            <consortium name="The Broad Institute Genome Sequencing Center for Infectious Disease"/>
            <person name="Wu L."/>
            <person name="Ma J."/>
        </authorList>
    </citation>
    <scope>NUCLEOTIDE SEQUENCE [LARGE SCALE GENOMIC DNA]</scope>
    <source>
        <strain evidence="3">JCM 14370</strain>
    </source>
</reference>
<comment type="caution">
    <text evidence="2">The sequence shown here is derived from an EMBL/GenBank/DDBJ whole genome shotgun (WGS) entry which is preliminary data.</text>
</comment>
<keyword evidence="3" id="KW-1185">Reference proteome</keyword>
<evidence type="ECO:0000313" key="2">
    <source>
        <dbReference type="EMBL" id="GGJ34359.1"/>
    </source>
</evidence>
<name>A0ABQ2D1G7_9DEIO</name>
<dbReference type="SUPFAM" id="SSF53850">
    <property type="entry name" value="Periplasmic binding protein-like II"/>
    <property type="match status" value="1"/>
</dbReference>
<organism evidence="2 3">
    <name type="scientific">Deinococcus roseus</name>
    <dbReference type="NCBI Taxonomy" id="392414"/>
    <lineage>
        <taxon>Bacteria</taxon>
        <taxon>Thermotogati</taxon>
        <taxon>Deinococcota</taxon>
        <taxon>Deinococci</taxon>
        <taxon>Deinococcales</taxon>
        <taxon>Deinococcaceae</taxon>
        <taxon>Deinococcus</taxon>
    </lineage>
</organism>
<dbReference type="Pfam" id="PF12849">
    <property type="entry name" value="PBP_like_2"/>
    <property type="match status" value="1"/>
</dbReference>
<feature type="domain" description="PBP" evidence="1">
    <location>
        <begin position="47"/>
        <end position="191"/>
    </location>
</feature>
<evidence type="ECO:0000259" key="1">
    <source>
        <dbReference type="Pfam" id="PF12849"/>
    </source>
</evidence>
<accession>A0ABQ2D1G7</accession>
<dbReference type="InterPro" id="IPR024370">
    <property type="entry name" value="PBP_domain"/>
</dbReference>